<dbReference type="RefSeq" id="WP_331213282.1">
    <property type="nucleotide sequence ID" value="NZ_JAZGQK010000006.1"/>
</dbReference>
<evidence type="ECO:0000256" key="3">
    <source>
        <dbReference type="ARBA" id="ARBA00023082"/>
    </source>
</evidence>
<evidence type="ECO:0000313" key="8">
    <source>
        <dbReference type="Proteomes" id="UP001332243"/>
    </source>
</evidence>
<evidence type="ECO:0000256" key="2">
    <source>
        <dbReference type="ARBA" id="ARBA00023015"/>
    </source>
</evidence>
<dbReference type="InterPro" id="IPR007627">
    <property type="entry name" value="RNA_pol_sigma70_r2"/>
</dbReference>
<gene>
    <name evidence="7" type="ORF">V1633_06550</name>
</gene>
<evidence type="ECO:0000259" key="6">
    <source>
        <dbReference type="Pfam" id="PF08281"/>
    </source>
</evidence>
<organism evidence="7 8">
    <name type="scientific">Plantactinospora sonchi</name>
    <dbReference type="NCBI Taxonomy" id="1544735"/>
    <lineage>
        <taxon>Bacteria</taxon>
        <taxon>Bacillati</taxon>
        <taxon>Actinomycetota</taxon>
        <taxon>Actinomycetes</taxon>
        <taxon>Micromonosporales</taxon>
        <taxon>Micromonosporaceae</taxon>
        <taxon>Plantactinospora</taxon>
    </lineage>
</organism>
<dbReference type="InterPro" id="IPR039425">
    <property type="entry name" value="RNA_pol_sigma-70-like"/>
</dbReference>
<proteinExistence type="inferred from homology"/>
<dbReference type="Gene3D" id="1.10.1740.10">
    <property type="match status" value="1"/>
</dbReference>
<name>A0ABU7RNU5_9ACTN</name>
<dbReference type="NCBIfam" id="TIGR02937">
    <property type="entry name" value="sigma70-ECF"/>
    <property type="match status" value="1"/>
</dbReference>
<dbReference type="InterPro" id="IPR013249">
    <property type="entry name" value="RNA_pol_sigma70_r4_t2"/>
</dbReference>
<evidence type="ECO:0000259" key="5">
    <source>
        <dbReference type="Pfam" id="PF04542"/>
    </source>
</evidence>
<protein>
    <submittedName>
        <fullName evidence="7">RNA polymerase sigma factor</fullName>
    </submittedName>
</protein>
<dbReference type="CDD" id="cd06171">
    <property type="entry name" value="Sigma70_r4"/>
    <property type="match status" value="1"/>
</dbReference>
<dbReference type="Pfam" id="PF08281">
    <property type="entry name" value="Sigma70_r4_2"/>
    <property type="match status" value="1"/>
</dbReference>
<evidence type="ECO:0000256" key="4">
    <source>
        <dbReference type="ARBA" id="ARBA00023163"/>
    </source>
</evidence>
<dbReference type="InterPro" id="IPR036388">
    <property type="entry name" value="WH-like_DNA-bd_sf"/>
</dbReference>
<dbReference type="Proteomes" id="UP001332243">
    <property type="component" value="Unassembled WGS sequence"/>
</dbReference>
<dbReference type="InterPro" id="IPR013325">
    <property type="entry name" value="RNA_pol_sigma_r2"/>
</dbReference>
<dbReference type="PANTHER" id="PTHR43133:SF25">
    <property type="entry name" value="RNA POLYMERASE SIGMA FACTOR RFAY-RELATED"/>
    <property type="match status" value="1"/>
</dbReference>
<dbReference type="InterPro" id="IPR013324">
    <property type="entry name" value="RNA_pol_sigma_r3/r4-like"/>
</dbReference>
<feature type="domain" description="RNA polymerase sigma factor 70 region 4 type 2" evidence="6">
    <location>
        <begin position="126"/>
        <end position="177"/>
    </location>
</feature>
<feature type="domain" description="RNA polymerase sigma-70 region 2" evidence="5">
    <location>
        <begin position="25"/>
        <end position="91"/>
    </location>
</feature>
<evidence type="ECO:0000313" key="7">
    <source>
        <dbReference type="EMBL" id="MEE6258153.1"/>
    </source>
</evidence>
<dbReference type="Gene3D" id="1.10.10.10">
    <property type="entry name" value="Winged helix-like DNA-binding domain superfamily/Winged helix DNA-binding domain"/>
    <property type="match status" value="1"/>
</dbReference>
<keyword evidence="4" id="KW-0804">Transcription</keyword>
<sequence length="191" mass="21199">MTRQSRAAVAGAEHAGDGRLDLTRLFERSAGELLRYCASRVGQAAAEDVVAQTFLTAVEQQRRYDRRHDDPRPWLFGIATNLLRQHRRAEVRGLRAMARTGIDPLVADGLAERTAESVDARVTTRRIVGALARLPARQRDVLLLYAIAELSYAEIAAALVIPVGSVQSALHRARTKLRAELRHEPRGPNHE</sequence>
<dbReference type="SUPFAM" id="SSF88946">
    <property type="entry name" value="Sigma2 domain of RNA polymerase sigma factors"/>
    <property type="match status" value="1"/>
</dbReference>
<dbReference type="InterPro" id="IPR014284">
    <property type="entry name" value="RNA_pol_sigma-70_dom"/>
</dbReference>
<reference evidence="7 8" key="1">
    <citation type="submission" date="2024-01" db="EMBL/GenBank/DDBJ databases">
        <title>Genome insights into Plantactinospora sonchi sp. nov.</title>
        <authorList>
            <person name="Wang L."/>
        </authorList>
    </citation>
    <scope>NUCLEOTIDE SEQUENCE [LARGE SCALE GENOMIC DNA]</scope>
    <source>
        <strain evidence="7 8">NEAU-QY2</strain>
    </source>
</reference>
<keyword evidence="2" id="KW-0805">Transcription regulation</keyword>
<comment type="caution">
    <text evidence="7">The sequence shown here is derived from an EMBL/GenBank/DDBJ whole genome shotgun (WGS) entry which is preliminary data.</text>
</comment>
<comment type="similarity">
    <text evidence="1">Belongs to the sigma-70 factor family. ECF subfamily.</text>
</comment>
<dbReference type="SUPFAM" id="SSF88659">
    <property type="entry name" value="Sigma3 and sigma4 domains of RNA polymerase sigma factors"/>
    <property type="match status" value="1"/>
</dbReference>
<evidence type="ECO:0000256" key="1">
    <source>
        <dbReference type="ARBA" id="ARBA00010641"/>
    </source>
</evidence>
<dbReference type="PANTHER" id="PTHR43133">
    <property type="entry name" value="RNA POLYMERASE ECF-TYPE SIGMA FACTO"/>
    <property type="match status" value="1"/>
</dbReference>
<dbReference type="EMBL" id="JAZGQK010000006">
    <property type="protein sequence ID" value="MEE6258153.1"/>
    <property type="molecule type" value="Genomic_DNA"/>
</dbReference>
<keyword evidence="3" id="KW-0731">Sigma factor</keyword>
<dbReference type="Pfam" id="PF04542">
    <property type="entry name" value="Sigma70_r2"/>
    <property type="match status" value="1"/>
</dbReference>
<accession>A0ABU7RNU5</accession>
<keyword evidence="8" id="KW-1185">Reference proteome</keyword>